<gene>
    <name evidence="11" type="ORF">DFH94DRAFT_278969</name>
</gene>
<feature type="transmembrane region" description="Helical" evidence="10">
    <location>
        <begin position="270"/>
        <end position="289"/>
    </location>
</feature>
<dbReference type="PRINTS" id="PR00901">
    <property type="entry name" value="PHEROMONEBAR"/>
</dbReference>
<dbReference type="EMBL" id="WHVB01000030">
    <property type="protein sequence ID" value="KAF8468721.1"/>
    <property type="molecule type" value="Genomic_DNA"/>
</dbReference>
<dbReference type="Proteomes" id="UP000759537">
    <property type="component" value="Unassembled WGS sequence"/>
</dbReference>
<dbReference type="GO" id="GO:0000750">
    <property type="term" value="P:pheromone-dependent signal transduction involved in conjugation with cellular fusion"/>
    <property type="evidence" value="ECO:0007669"/>
    <property type="project" value="TreeGrafter"/>
</dbReference>
<dbReference type="Pfam" id="PF02076">
    <property type="entry name" value="STE3"/>
    <property type="match status" value="1"/>
</dbReference>
<reference evidence="11" key="2">
    <citation type="journal article" date="2020" name="Nat. Commun.">
        <title>Large-scale genome sequencing of mycorrhizal fungi provides insights into the early evolution of symbiotic traits.</title>
        <authorList>
            <person name="Miyauchi S."/>
            <person name="Kiss E."/>
            <person name="Kuo A."/>
            <person name="Drula E."/>
            <person name="Kohler A."/>
            <person name="Sanchez-Garcia M."/>
            <person name="Morin E."/>
            <person name="Andreopoulos B."/>
            <person name="Barry K.W."/>
            <person name="Bonito G."/>
            <person name="Buee M."/>
            <person name="Carver A."/>
            <person name="Chen C."/>
            <person name="Cichocki N."/>
            <person name="Clum A."/>
            <person name="Culley D."/>
            <person name="Crous P.W."/>
            <person name="Fauchery L."/>
            <person name="Girlanda M."/>
            <person name="Hayes R.D."/>
            <person name="Keri Z."/>
            <person name="LaButti K."/>
            <person name="Lipzen A."/>
            <person name="Lombard V."/>
            <person name="Magnuson J."/>
            <person name="Maillard F."/>
            <person name="Murat C."/>
            <person name="Nolan M."/>
            <person name="Ohm R.A."/>
            <person name="Pangilinan J."/>
            <person name="Pereira M.F."/>
            <person name="Perotto S."/>
            <person name="Peter M."/>
            <person name="Pfister S."/>
            <person name="Riley R."/>
            <person name="Sitrit Y."/>
            <person name="Stielow J.B."/>
            <person name="Szollosi G."/>
            <person name="Zifcakova L."/>
            <person name="Stursova M."/>
            <person name="Spatafora J.W."/>
            <person name="Tedersoo L."/>
            <person name="Vaario L.M."/>
            <person name="Yamada A."/>
            <person name="Yan M."/>
            <person name="Wang P."/>
            <person name="Xu J."/>
            <person name="Bruns T."/>
            <person name="Baldrian P."/>
            <person name="Vilgalys R."/>
            <person name="Dunand C."/>
            <person name="Henrissat B."/>
            <person name="Grigoriev I.V."/>
            <person name="Hibbett D."/>
            <person name="Nagy L.G."/>
            <person name="Martin F.M."/>
        </authorList>
    </citation>
    <scope>NUCLEOTIDE SEQUENCE</scope>
    <source>
        <strain evidence="11">Prilba</strain>
    </source>
</reference>
<organism evidence="11 12">
    <name type="scientific">Russula ochroleuca</name>
    <dbReference type="NCBI Taxonomy" id="152965"/>
    <lineage>
        <taxon>Eukaryota</taxon>
        <taxon>Fungi</taxon>
        <taxon>Dikarya</taxon>
        <taxon>Basidiomycota</taxon>
        <taxon>Agaricomycotina</taxon>
        <taxon>Agaricomycetes</taxon>
        <taxon>Russulales</taxon>
        <taxon>Russulaceae</taxon>
        <taxon>Russula</taxon>
    </lineage>
</organism>
<evidence type="ECO:0000313" key="12">
    <source>
        <dbReference type="Proteomes" id="UP000759537"/>
    </source>
</evidence>
<dbReference type="OrthoDB" id="2874149at2759"/>
<evidence type="ECO:0000256" key="9">
    <source>
        <dbReference type="ARBA" id="ARBA00023224"/>
    </source>
</evidence>
<keyword evidence="4 10" id="KW-0812">Transmembrane</keyword>
<keyword evidence="3" id="KW-0589">Pheromone response</keyword>
<evidence type="ECO:0000256" key="10">
    <source>
        <dbReference type="SAM" id="Phobius"/>
    </source>
</evidence>
<dbReference type="GO" id="GO:0005886">
    <property type="term" value="C:plasma membrane"/>
    <property type="evidence" value="ECO:0007669"/>
    <property type="project" value="TreeGrafter"/>
</dbReference>
<dbReference type="InterPro" id="IPR000481">
    <property type="entry name" value="GPCR_Pheromne_B_alpha_rcpt"/>
</dbReference>
<feature type="transmembrane region" description="Helical" evidence="10">
    <location>
        <begin position="38"/>
        <end position="56"/>
    </location>
</feature>
<keyword evidence="12" id="KW-1185">Reference proteome</keyword>
<evidence type="ECO:0000256" key="2">
    <source>
        <dbReference type="ARBA" id="ARBA00011085"/>
    </source>
</evidence>
<keyword evidence="8" id="KW-0675">Receptor</keyword>
<dbReference type="CDD" id="cd14966">
    <property type="entry name" value="7tmD_STE3"/>
    <property type="match status" value="1"/>
</dbReference>
<dbReference type="InterPro" id="IPR001499">
    <property type="entry name" value="GPCR_STE3"/>
</dbReference>
<evidence type="ECO:0000256" key="1">
    <source>
        <dbReference type="ARBA" id="ARBA00004141"/>
    </source>
</evidence>
<evidence type="ECO:0000256" key="5">
    <source>
        <dbReference type="ARBA" id="ARBA00022989"/>
    </source>
</evidence>
<dbReference type="AlphaFoldDB" id="A0A9P5JXH9"/>
<evidence type="ECO:0000313" key="11">
    <source>
        <dbReference type="EMBL" id="KAF8468721.1"/>
    </source>
</evidence>
<keyword evidence="5 10" id="KW-1133">Transmembrane helix</keyword>
<keyword evidence="9" id="KW-0807">Transducer</keyword>
<keyword evidence="7 10" id="KW-0472">Membrane</keyword>
<comment type="caution">
    <text evidence="11">The sequence shown here is derived from an EMBL/GenBank/DDBJ whole genome shotgun (WGS) entry which is preliminary data.</text>
</comment>
<dbReference type="PANTHER" id="PTHR28097">
    <property type="entry name" value="PHEROMONE A FACTOR RECEPTOR"/>
    <property type="match status" value="1"/>
</dbReference>
<feature type="transmembrane region" description="Helical" evidence="10">
    <location>
        <begin position="204"/>
        <end position="227"/>
    </location>
</feature>
<sequence>MSSPPNELYTAFSLVGFVLCAIPFYWHFKAWNTGTCLYMFWAGLGCLLQGINSIVWNKNIINRAPIYCDIVTRIQVAQNVAIPASSLCINRQLYKVATAKVLMPTDAEKRRAVMQDLMIGIGLPILQIVAQYVVSPNRYDIFEDFGPIFAIAVTPLSFILFYAWPVAIGTVSLFYCVITIRAFYKCQREFKQMSHSQGASRGLYLRLMAISGIEILGTIPLGTYFIVTNAKAGVQPWKSWAYAHSNYSEVIQIPSIIWKNDPHLANGLEIFRWLLVACAFIFFAFFGFADETRQLYRRVYKSIASRIGCSRFIPRGPSYLTSVVFHVKSNVTATVVTTSGDTHISGVSFADRSSIRSMSIAGDIKPDFKVEQYSPSNTVASSSVESFDEPKMHVQSTLPVGVMPTVPPACVPPHFPDKTKSTMRAYSGVDAV</sequence>
<dbReference type="GO" id="GO:0004934">
    <property type="term" value="F:mating-type alpha-factor pheromone receptor activity"/>
    <property type="evidence" value="ECO:0007669"/>
    <property type="project" value="InterPro"/>
</dbReference>
<protein>
    <submittedName>
        <fullName evidence="11">STE3-domain-containing protein</fullName>
    </submittedName>
</protein>
<feature type="transmembrane region" description="Helical" evidence="10">
    <location>
        <begin position="117"/>
        <end position="134"/>
    </location>
</feature>
<proteinExistence type="inferred from homology"/>
<dbReference type="PRINTS" id="PR00899">
    <property type="entry name" value="GPCRSTE3"/>
</dbReference>
<evidence type="ECO:0000256" key="8">
    <source>
        <dbReference type="ARBA" id="ARBA00023170"/>
    </source>
</evidence>
<evidence type="ECO:0000256" key="3">
    <source>
        <dbReference type="ARBA" id="ARBA00022507"/>
    </source>
</evidence>
<evidence type="ECO:0000256" key="4">
    <source>
        <dbReference type="ARBA" id="ARBA00022692"/>
    </source>
</evidence>
<dbReference type="PANTHER" id="PTHR28097:SF1">
    <property type="entry name" value="PHEROMONE A FACTOR RECEPTOR"/>
    <property type="match status" value="1"/>
</dbReference>
<name>A0A9P5JXH9_9AGAM</name>
<reference evidence="11" key="1">
    <citation type="submission" date="2019-10" db="EMBL/GenBank/DDBJ databases">
        <authorList>
            <consortium name="DOE Joint Genome Institute"/>
            <person name="Kuo A."/>
            <person name="Miyauchi S."/>
            <person name="Kiss E."/>
            <person name="Drula E."/>
            <person name="Kohler A."/>
            <person name="Sanchez-Garcia M."/>
            <person name="Andreopoulos B."/>
            <person name="Barry K.W."/>
            <person name="Bonito G."/>
            <person name="Buee M."/>
            <person name="Carver A."/>
            <person name="Chen C."/>
            <person name="Cichocki N."/>
            <person name="Clum A."/>
            <person name="Culley D."/>
            <person name="Crous P.W."/>
            <person name="Fauchery L."/>
            <person name="Girlanda M."/>
            <person name="Hayes R."/>
            <person name="Keri Z."/>
            <person name="LaButti K."/>
            <person name="Lipzen A."/>
            <person name="Lombard V."/>
            <person name="Magnuson J."/>
            <person name="Maillard F."/>
            <person name="Morin E."/>
            <person name="Murat C."/>
            <person name="Nolan M."/>
            <person name="Ohm R."/>
            <person name="Pangilinan J."/>
            <person name="Pereira M."/>
            <person name="Perotto S."/>
            <person name="Peter M."/>
            <person name="Riley R."/>
            <person name="Sitrit Y."/>
            <person name="Stielow B."/>
            <person name="Szollosi G."/>
            <person name="Zifcakova L."/>
            <person name="Stursova M."/>
            <person name="Spatafora J.W."/>
            <person name="Tedersoo L."/>
            <person name="Vaario L.-M."/>
            <person name="Yamada A."/>
            <person name="Yan M."/>
            <person name="Wang P."/>
            <person name="Xu J."/>
            <person name="Bruns T."/>
            <person name="Baldrian P."/>
            <person name="Vilgalys R."/>
            <person name="Henrissat B."/>
            <person name="Grigoriev I.V."/>
            <person name="Hibbett D."/>
            <person name="Nagy L.G."/>
            <person name="Martin F.M."/>
        </authorList>
    </citation>
    <scope>NUCLEOTIDE SEQUENCE</scope>
    <source>
        <strain evidence="11">Prilba</strain>
    </source>
</reference>
<accession>A0A9P5JXH9</accession>
<feature type="transmembrane region" description="Helical" evidence="10">
    <location>
        <begin position="7"/>
        <end position="26"/>
    </location>
</feature>
<comment type="subcellular location">
    <subcellularLocation>
        <location evidence="1">Membrane</location>
        <topology evidence="1">Multi-pass membrane protein</topology>
    </subcellularLocation>
</comment>
<feature type="transmembrane region" description="Helical" evidence="10">
    <location>
        <begin position="162"/>
        <end position="184"/>
    </location>
</feature>
<keyword evidence="6" id="KW-0297">G-protein coupled receptor</keyword>
<evidence type="ECO:0000256" key="7">
    <source>
        <dbReference type="ARBA" id="ARBA00023136"/>
    </source>
</evidence>
<evidence type="ECO:0000256" key="6">
    <source>
        <dbReference type="ARBA" id="ARBA00023040"/>
    </source>
</evidence>
<comment type="similarity">
    <text evidence="2">Belongs to the G-protein coupled receptor 4 family.</text>
</comment>